<keyword evidence="2" id="KW-0472">Membrane</keyword>
<protein>
    <submittedName>
        <fullName evidence="3">Uncharacterized protein</fullName>
    </submittedName>
</protein>
<keyword evidence="2" id="KW-1133">Transmembrane helix</keyword>
<feature type="region of interest" description="Disordered" evidence="1">
    <location>
        <begin position="280"/>
        <end position="323"/>
    </location>
</feature>
<feature type="compositionally biased region" description="Pro residues" evidence="1">
    <location>
        <begin position="199"/>
        <end position="211"/>
    </location>
</feature>
<gene>
    <name evidence="3" type="ORF">QBC35DRAFT_140170</name>
</gene>
<proteinExistence type="predicted"/>
<reference evidence="3" key="2">
    <citation type="submission" date="2023-05" db="EMBL/GenBank/DDBJ databases">
        <authorList>
            <consortium name="Lawrence Berkeley National Laboratory"/>
            <person name="Steindorff A."/>
            <person name="Hensen N."/>
            <person name="Bonometti L."/>
            <person name="Westerberg I."/>
            <person name="Brannstrom I.O."/>
            <person name="Guillou S."/>
            <person name="Cros-Aarteil S."/>
            <person name="Calhoun S."/>
            <person name="Haridas S."/>
            <person name="Kuo A."/>
            <person name="Mondo S."/>
            <person name="Pangilinan J."/>
            <person name="Riley R."/>
            <person name="Labutti K."/>
            <person name="Andreopoulos B."/>
            <person name="Lipzen A."/>
            <person name="Chen C."/>
            <person name="Yanf M."/>
            <person name="Daum C."/>
            <person name="Ng V."/>
            <person name="Clum A."/>
            <person name="Ohm R."/>
            <person name="Martin F."/>
            <person name="Silar P."/>
            <person name="Natvig D."/>
            <person name="Lalanne C."/>
            <person name="Gautier V."/>
            <person name="Ament-Velasquez S.L."/>
            <person name="Kruys A."/>
            <person name="Hutchinson M.I."/>
            <person name="Powell A.J."/>
            <person name="Barry K."/>
            <person name="Miller A.N."/>
            <person name="Grigoriev I.V."/>
            <person name="Debuchy R."/>
            <person name="Gladieux P."/>
            <person name="Thoren M.H."/>
            <person name="Johannesson H."/>
        </authorList>
    </citation>
    <scope>NUCLEOTIDE SEQUENCE</scope>
    <source>
        <strain evidence="3">PSN309</strain>
    </source>
</reference>
<feature type="transmembrane region" description="Helical" evidence="2">
    <location>
        <begin position="49"/>
        <end position="71"/>
    </location>
</feature>
<keyword evidence="4" id="KW-1185">Reference proteome</keyword>
<dbReference type="AlphaFoldDB" id="A0AAN6WKB7"/>
<sequence length="323" mass="34258">MYLLHSEMIDRIGHQPLFRPRSTPNPNPSPALAITDSGSAPATTSAQTAALIVFGVLLGVVLLALMTWCTCCRGRQGWSRSSSPSNTRHKRVRIIRTVSGSQSQSDQIPSRPISVMSGGLRAPSRSIGPSPVTTGPSTREPSPERYVGGPQREMVQSPPPVMASPAGFFVRQISRPSSSAGPGMGPGPSGIPFRHPNPGSLPGPFPPPGPPDQFISPPNSPPPPARVQAVRMPPPVVYYARNRYPNASVQERQIDIQSPIARRGTPNLNLALRYQVSAEARGGNMQSPLPVGPGYGPPPGNFPNPMAQEPRRTSFDGSDGGSI</sequence>
<evidence type="ECO:0000256" key="1">
    <source>
        <dbReference type="SAM" id="MobiDB-lite"/>
    </source>
</evidence>
<feature type="compositionally biased region" description="Polar residues" evidence="1">
    <location>
        <begin position="131"/>
        <end position="140"/>
    </location>
</feature>
<evidence type="ECO:0000313" key="4">
    <source>
        <dbReference type="Proteomes" id="UP001302126"/>
    </source>
</evidence>
<evidence type="ECO:0000256" key="2">
    <source>
        <dbReference type="SAM" id="Phobius"/>
    </source>
</evidence>
<feature type="region of interest" description="Disordered" evidence="1">
    <location>
        <begin position="16"/>
        <end position="40"/>
    </location>
</feature>
<keyword evidence="2" id="KW-0812">Transmembrane</keyword>
<dbReference type="EMBL" id="MU864604">
    <property type="protein sequence ID" value="KAK4182851.1"/>
    <property type="molecule type" value="Genomic_DNA"/>
</dbReference>
<feature type="compositionally biased region" description="Polar residues" evidence="1">
    <location>
        <begin position="98"/>
        <end position="108"/>
    </location>
</feature>
<name>A0AAN6WKB7_9PEZI</name>
<feature type="region of interest" description="Disordered" evidence="1">
    <location>
        <begin position="98"/>
        <end position="155"/>
    </location>
</feature>
<reference evidence="3" key="1">
    <citation type="journal article" date="2023" name="Mol. Phylogenet. Evol.">
        <title>Genome-scale phylogeny and comparative genomics of the fungal order Sordariales.</title>
        <authorList>
            <person name="Hensen N."/>
            <person name="Bonometti L."/>
            <person name="Westerberg I."/>
            <person name="Brannstrom I.O."/>
            <person name="Guillou S."/>
            <person name="Cros-Aarteil S."/>
            <person name="Calhoun S."/>
            <person name="Haridas S."/>
            <person name="Kuo A."/>
            <person name="Mondo S."/>
            <person name="Pangilinan J."/>
            <person name="Riley R."/>
            <person name="LaButti K."/>
            <person name="Andreopoulos B."/>
            <person name="Lipzen A."/>
            <person name="Chen C."/>
            <person name="Yan M."/>
            <person name="Daum C."/>
            <person name="Ng V."/>
            <person name="Clum A."/>
            <person name="Steindorff A."/>
            <person name="Ohm R.A."/>
            <person name="Martin F."/>
            <person name="Silar P."/>
            <person name="Natvig D.O."/>
            <person name="Lalanne C."/>
            <person name="Gautier V."/>
            <person name="Ament-Velasquez S.L."/>
            <person name="Kruys A."/>
            <person name="Hutchinson M.I."/>
            <person name="Powell A.J."/>
            <person name="Barry K."/>
            <person name="Miller A.N."/>
            <person name="Grigoriev I.V."/>
            <person name="Debuchy R."/>
            <person name="Gladieux P."/>
            <person name="Hiltunen Thoren M."/>
            <person name="Johannesson H."/>
        </authorList>
    </citation>
    <scope>NUCLEOTIDE SEQUENCE</scope>
    <source>
        <strain evidence="3">PSN309</strain>
    </source>
</reference>
<evidence type="ECO:0000313" key="3">
    <source>
        <dbReference type="EMBL" id="KAK4182851.1"/>
    </source>
</evidence>
<organism evidence="3 4">
    <name type="scientific">Podospora australis</name>
    <dbReference type="NCBI Taxonomy" id="1536484"/>
    <lineage>
        <taxon>Eukaryota</taxon>
        <taxon>Fungi</taxon>
        <taxon>Dikarya</taxon>
        <taxon>Ascomycota</taxon>
        <taxon>Pezizomycotina</taxon>
        <taxon>Sordariomycetes</taxon>
        <taxon>Sordariomycetidae</taxon>
        <taxon>Sordariales</taxon>
        <taxon>Podosporaceae</taxon>
        <taxon>Podospora</taxon>
    </lineage>
</organism>
<feature type="region of interest" description="Disordered" evidence="1">
    <location>
        <begin position="174"/>
        <end position="229"/>
    </location>
</feature>
<comment type="caution">
    <text evidence="3">The sequence shown here is derived from an EMBL/GenBank/DDBJ whole genome shotgun (WGS) entry which is preliminary data.</text>
</comment>
<accession>A0AAN6WKB7</accession>
<dbReference type="Proteomes" id="UP001302126">
    <property type="component" value="Unassembled WGS sequence"/>
</dbReference>